<evidence type="ECO:0000313" key="3">
    <source>
        <dbReference type="EMBL" id="KAK8013421.1"/>
    </source>
</evidence>
<dbReference type="Gene3D" id="3.10.490.10">
    <property type="entry name" value="Gamma-glutamyl cyclotransferase-like"/>
    <property type="match status" value="1"/>
</dbReference>
<evidence type="ECO:0000313" key="4">
    <source>
        <dbReference type="Proteomes" id="UP001396898"/>
    </source>
</evidence>
<gene>
    <name evidence="3" type="ORF">PG991_009014</name>
</gene>
<protein>
    <recommendedName>
        <fullName evidence="1">gamma-glutamylcyclotransferase</fullName>
        <ecNumber evidence="1">4.3.2.9</ecNumber>
    </recommendedName>
</protein>
<dbReference type="PANTHER" id="PTHR12935">
    <property type="entry name" value="GAMMA-GLUTAMYLCYCLOTRANSFERASE"/>
    <property type="match status" value="1"/>
</dbReference>
<dbReference type="PANTHER" id="PTHR12935:SF0">
    <property type="entry name" value="GAMMA-GLUTAMYLCYCLOTRANSFERASE"/>
    <property type="match status" value="1"/>
</dbReference>
<reference evidence="3 4" key="1">
    <citation type="submission" date="2023-01" db="EMBL/GenBank/DDBJ databases">
        <title>Analysis of 21 Apiospora genomes using comparative genomics revels a genus with tremendous synthesis potential of carbohydrate active enzymes and secondary metabolites.</title>
        <authorList>
            <person name="Sorensen T."/>
        </authorList>
    </citation>
    <scope>NUCLEOTIDE SEQUENCE [LARGE SCALE GENOMIC DNA]</scope>
    <source>
        <strain evidence="3 4">CBS 20057</strain>
    </source>
</reference>
<comment type="caution">
    <text evidence="3">The sequence shown here is derived from an EMBL/GenBank/DDBJ whole genome shotgun (WGS) entry which is preliminary data.</text>
</comment>
<organism evidence="3 4">
    <name type="scientific">Apiospora marii</name>
    <dbReference type="NCBI Taxonomy" id="335849"/>
    <lineage>
        <taxon>Eukaryota</taxon>
        <taxon>Fungi</taxon>
        <taxon>Dikarya</taxon>
        <taxon>Ascomycota</taxon>
        <taxon>Pezizomycotina</taxon>
        <taxon>Sordariomycetes</taxon>
        <taxon>Xylariomycetidae</taxon>
        <taxon>Amphisphaeriales</taxon>
        <taxon>Apiosporaceae</taxon>
        <taxon>Apiospora</taxon>
    </lineage>
</organism>
<keyword evidence="4" id="KW-1185">Reference proteome</keyword>
<dbReference type="EMBL" id="JAQQWI010000013">
    <property type="protein sequence ID" value="KAK8013421.1"/>
    <property type="molecule type" value="Genomic_DNA"/>
</dbReference>
<evidence type="ECO:0000256" key="2">
    <source>
        <dbReference type="ARBA" id="ARBA00023239"/>
    </source>
</evidence>
<dbReference type="EC" id="4.3.2.9" evidence="1"/>
<keyword evidence="2" id="KW-0456">Lyase</keyword>
<sequence>MVVIRTLPPPQGNIWYLAYGSNLSSSKFIKDRGIHPLDVAVVSVPGFTLALESMGFPYREPSFATIRAQDLQAAPKERELLGTAYLVTPQQYKRIISSEGGGIAYREDSMHAVPLPKLLDPDQKESFDGSDDKMLVRTLVTVVQRRPPPRPSQRYLNLIIDGAAEADYPHEYQAYLQSLPFYKPAKQLYRRIGAALFLSIWVPIMSFMEMITNFAISSGGDASGNAPPVVIWLVRTALSVMWLHHDYVHAPIWGRGDGLEESGSRL</sequence>
<dbReference type="Proteomes" id="UP001396898">
    <property type="component" value="Unassembled WGS sequence"/>
</dbReference>
<accession>A0ABR1RJI8</accession>
<proteinExistence type="predicted"/>
<dbReference type="InterPro" id="IPR017939">
    <property type="entry name" value="G-Glutamylcylcotransferase"/>
</dbReference>
<evidence type="ECO:0000256" key="1">
    <source>
        <dbReference type="ARBA" id="ARBA00012346"/>
    </source>
</evidence>
<name>A0ABR1RJI8_9PEZI</name>